<evidence type="ECO:0000256" key="2">
    <source>
        <dbReference type="ARBA" id="ARBA00022801"/>
    </source>
</evidence>
<keyword evidence="3" id="KW-0546">Nucleotide metabolism</keyword>
<dbReference type="InterPro" id="IPR003697">
    <property type="entry name" value="Maf-like"/>
</dbReference>
<dbReference type="Pfam" id="PF02545">
    <property type="entry name" value="Maf"/>
    <property type="match status" value="1"/>
</dbReference>
<dbReference type="OrthoDB" id="45223at2157"/>
<accession>H3ZN32</accession>
<keyword evidence="2 3" id="KW-0378">Hydrolase</keyword>
<dbReference type="PaxDb" id="523849-OCC_05369"/>
<dbReference type="HOGENOM" id="CLU_040416_2_1_2"/>
<dbReference type="STRING" id="523849.OCC_05369"/>
<keyword evidence="3" id="KW-0963">Cytoplasm</keyword>
<comment type="caution">
    <text evidence="3">Lacks conserved residue(s) required for the propagation of feature annotation.</text>
</comment>
<dbReference type="Proteomes" id="UP000015502">
    <property type="component" value="Chromosome"/>
</dbReference>
<dbReference type="EMBL" id="CP006670">
    <property type="protein sequence ID" value="EHR78624.1"/>
    <property type="molecule type" value="Genomic_DNA"/>
</dbReference>
<evidence type="ECO:0000256" key="3">
    <source>
        <dbReference type="HAMAP-Rule" id="MF_00528"/>
    </source>
</evidence>
<feature type="active site" description="Proton acceptor" evidence="3">
    <location>
        <position position="66"/>
    </location>
</feature>
<dbReference type="SUPFAM" id="SSF52972">
    <property type="entry name" value="ITPase-like"/>
    <property type="match status" value="1"/>
</dbReference>
<dbReference type="EC" id="3.6.1.9" evidence="3"/>
<dbReference type="HAMAP" id="MF_00528">
    <property type="entry name" value="Maf"/>
    <property type="match status" value="1"/>
</dbReference>
<gene>
    <name evidence="4" type="ORF">OCC_05369</name>
</gene>
<feature type="site" description="Important for substrate specificity" evidence="3">
    <location>
        <position position="149"/>
    </location>
</feature>
<reference evidence="4 5" key="1">
    <citation type="journal article" date="2012" name="J. Bacteriol.">
        <title>Genome sequence of the model hyperthermophilic archaeon Thermococcus litoralis NS-C.</title>
        <authorList>
            <person name="Gardner A.F."/>
            <person name="Kumar S."/>
            <person name="Perler F.B."/>
        </authorList>
    </citation>
    <scope>NUCLEOTIDE SEQUENCE [LARGE SCALE GENOMIC DNA]</scope>
    <source>
        <strain evidence="5">ATCC 51850 / DSM 5473 / JCM 8560 / NS-C</strain>
    </source>
</reference>
<name>H3ZN32_THELN</name>
<dbReference type="GO" id="GO:0036221">
    <property type="term" value="F:UTP diphosphatase activity"/>
    <property type="evidence" value="ECO:0007669"/>
    <property type="project" value="RHEA"/>
</dbReference>
<dbReference type="AlphaFoldDB" id="H3ZN32"/>
<sequence length="186" mass="20779">MRLILASQSPRRREILAKFFDAFDVIPSNVSEDSKALDPAEHAVEVAKKKARDVYSRYGGTVIGADTIVVLDNKILGKPENKEEAKEMLRALSGRIHKVITGYCIIHEGREITGHVVTEVKFRELSEEEIKWYVSTGEPLDKAGAYGIQGKGGILVEWIKGDYYNVVGFPMKIILELKNLGFKLST</sequence>
<dbReference type="GO" id="GO:0036218">
    <property type="term" value="F:dTTP diphosphatase activity"/>
    <property type="evidence" value="ECO:0007669"/>
    <property type="project" value="RHEA"/>
</dbReference>
<dbReference type="PIRSF" id="PIRSF006305">
    <property type="entry name" value="Maf"/>
    <property type="match status" value="1"/>
</dbReference>
<evidence type="ECO:0000256" key="1">
    <source>
        <dbReference type="ARBA" id="ARBA00001968"/>
    </source>
</evidence>
<protein>
    <recommendedName>
        <fullName evidence="3">dTTP/UTP pyrophosphatase</fullName>
        <shortName evidence="3">dTTPase/UTPase</shortName>
        <ecNumber evidence="3">3.6.1.9</ecNumber>
    </recommendedName>
    <alternativeName>
        <fullName evidence="3">Nucleoside triphosphate pyrophosphatase</fullName>
    </alternativeName>
    <alternativeName>
        <fullName evidence="3">Nucleotide pyrophosphatase</fullName>
        <shortName evidence="3">Nucleotide PPase</shortName>
    </alternativeName>
</protein>
<dbReference type="InterPro" id="IPR029001">
    <property type="entry name" value="ITPase-like_fam"/>
</dbReference>
<feature type="site" description="Important for substrate specificity" evidence="3">
    <location>
        <position position="11"/>
    </location>
</feature>
<dbReference type="GO" id="GO:0009117">
    <property type="term" value="P:nucleotide metabolic process"/>
    <property type="evidence" value="ECO:0007669"/>
    <property type="project" value="UniProtKB-KW"/>
</dbReference>
<dbReference type="GeneID" id="16550265"/>
<feature type="site" description="Important for substrate specificity" evidence="3">
    <location>
        <position position="67"/>
    </location>
</feature>
<comment type="similarity">
    <text evidence="3">Belongs to the Maf family. YhdE subfamily.</text>
</comment>
<dbReference type="RefSeq" id="WP_004068100.1">
    <property type="nucleotide sequence ID" value="NC_022084.1"/>
</dbReference>
<dbReference type="GO" id="GO:0005737">
    <property type="term" value="C:cytoplasm"/>
    <property type="evidence" value="ECO:0007669"/>
    <property type="project" value="UniProtKB-SubCell"/>
</dbReference>
<keyword evidence="5" id="KW-1185">Reference proteome</keyword>
<comment type="cofactor">
    <cofactor evidence="1 3">
        <name>a divalent metal cation</name>
        <dbReference type="ChEBI" id="CHEBI:60240"/>
    </cofactor>
</comment>
<evidence type="ECO:0000313" key="4">
    <source>
        <dbReference type="EMBL" id="EHR78624.1"/>
    </source>
</evidence>
<dbReference type="PANTHER" id="PTHR43213:SF5">
    <property type="entry name" value="BIFUNCTIONAL DTTP_UTP PYROPHOSPHATASE_METHYLTRANSFERASE PROTEIN-RELATED"/>
    <property type="match status" value="1"/>
</dbReference>
<organism evidence="4 5">
    <name type="scientific">Thermococcus litoralis (strain ATCC 51850 / DSM 5473 / JCM 8560 / NS-C)</name>
    <dbReference type="NCBI Taxonomy" id="523849"/>
    <lineage>
        <taxon>Archaea</taxon>
        <taxon>Methanobacteriati</taxon>
        <taxon>Methanobacteriota</taxon>
        <taxon>Thermococci</taxon>
        <taxon>Thermococcales</taxon>
        <taxon>Thermococcaceae</taxon>
        <taxon>Thermococcus</taxon>
    </lineage>
</organism>
<dbReference type="KEGG" id="tlt:OCC_05369"/>
<evidence type="ECO:0000313" key="5">
    <source>
        <dbReference type="Proteomes" id="UP000015502"/>
    </source>
</evidence>
<comment type="subcellular location">
    <subcellularLocation>
        <location evidence="3">Cytoplasm</location>
    </subcellularLocation>
</comment>
<comment type="catalytic activity">
    <reaction evidence="3">
        <text>UTP + H2O = UMP + diphosphate + H(+)</text>
        <dbReference type="Rhea" id="RHEA:29395"/>
        <dbReference type="ChEBI" id="CHEBI:15377"/>
        <dbReference type="ChEBI" id="CHEBI:15378"/>
        <dbReference type="ChEBI" id="CHEBI:33019"/>
        <dbReference type="ChEBI" id="CHEBI:46398"/>
        <dbReference type="ChEBI" id="CHEBI:57865"/>
        <dbReference type="EC" id="3.6.1.9"/>
    </reaction>
</comment>
<comment type="function">
    <text evidence="3">Nucleoside triphosphate pyrophosphatase that hydrolyzes dTTP and UTP. May have a dual role in cell division arrest and in preventing the incorporation of modified nucleotides into cellular nucleic acids.</text>
</comment>
<dbReference type="NCBIfam" id="TIGR00172">
    <property type="entry name" value="maf"/>
    <property type="match status" value="1"/>
</dbReference>
<dbReference type="PANTHER" id="PTHR43213">
    <property type="entry name" value="BIFUNCTIONAL DTTP/UTP PYROPHOSPHATASE/METHYLTRANSFERASE PROTEIN-RELATED"/>
    <property type="match status" value="1"/>
</dbReference>
<dbReference type="Gene3D" id="3.90.950.10">
    <property type="match status" value="1"/>
</dbReference>
<proteinExistence type="inferred from homology"/>
<comment type="catalytic activity">
    <reaction evidence="3">
        <text>dTTP + H2O = dTMP + diphosphate + H(+)</text>
        <dbReference type="Rhea" id="RHEA:28534"/>
        <dbReference type="ChEBI" id="CHEBI:15377"/>
        <dbReference type="ChEBI" id="CHEBI:15378"/>
        <dbReference type="ChEBI" id="CHEBI:33019"/>
        <dbReference type="ChEBI" id="CHEBI:37568"/>
        <dbReference type="ChEBI" id="CHEBI:63528"/>
        <dbReference type="EC" id="3.6.1.9"/>
    </reaction>
</comment>
<dbReference type="CDD" id="cd00555">
    <property type="entry name" value="Maf"/>
    <property type="match status" value="1"/>
</dbReference>